<reference evidence="7" key="1">
    <citation type="submission" date="2025-08" db="UniProtKB">
        <authorList>
            <consortium name="RefSeq"/>
        </authorList>
    </citation>
    <scope>IDENTIFICATION</scope>
</reference>
<name>A0A6P8IAK5_ACTTE</name>
<dbReference type="PROSITE" id="PS00678">
    <property type="entry name" value="WD_REPEATS_1"/>
    <property type="match status" value="1"/>
</dbReference>
<feature type="repeat" description="WD" evidence="3">
    <location>
        <begin position="226"/>
        <end position="265"/>
    </location>
</feature>
<feature type="compositionally biased region" description="Basic and acidic residues" evidence="5">
    <location>
        <begin position="97"/>
        <end position="112"/>
    </location>
</feature>
<evidence type="ECO:0000256" key="4">
    <source>
        <dbReference type="SAM" id="Coils"/>
    </source>
</evidence>
<evidence type="ECO:0000256" key="3">
    <source>
        <dbReference type="PROSITE-ProRule" id="PRU00221"/>
    </source>
</evidence>
<evidence type="ECO:0000313" key="6">
    <source>
        <dbReference type="Proteomes" id="UP000515163"/>
    </source>
</evidence>
<keyword evidence="2" id="KW-0677">Repeat</keyword>
<evidence type="ECO:0000313" key="7">
    <source>
        <dbReference type="RefSeq" id="XP_031562257.1"/>
    </source>
</evidence>
<dbReference type="PANTHER" id="PTHR19848">
    <property type="entry name" value="WD40 REPEAT PROTEIN"/>
    <property type="match status" value="1"/>
</dbReference>
<organism evidence="6 7">
    <name type="scientific">Actinia tenebrosa</name>
    <name type="common">Australian red waratah sea anemone</name>
    <dbReference type="NCBI Taxonomy" id="6105"/>
    <lineage>
        <taxon>Eukaryota</taxon>
        <taxon>Metazoa</taxon>
        <taxon>Cnidaria</taxon>
        <taxon>Anthozoa</taxon>
        <taxon>Hexacorallia</taxon>
        <taxon>Actiniaria</taxon>
        <taxon>Actiniidae</taxon>
        <taxon>Actinia</taxon>
    </lineage>
</organism>
<dbReference type="GeneID" id="116298053"/>
<feature type="compositionally biased region" description="Acidic residues" evidence="5">
    <location>
        <begin position="590"/>
        <end position="599"/>
    </location>
</feature>
<feature type="region of interest" description="Disordered" evidence="5">
    <location>
        <begin position="72"/>
        <end position="211"/>
    </location>
</feature>
<dbReference type="AlphaFoldDB" id="A0A6P8IAK5"/>
<protein>
    <submittedName>
        <fullName evidence="7">Protein will die slowly-like</fullName>
    </submittedName>
</protein>
<feature type="repeat" description="WD" evidence="3">
    <location>
        <begin position="341"/>
        <end position="363"/>
    </location>
</feature>
<keyword evidence="1 3" id="KW-0853">WD repeat</keyword>
<keyword evidence="6" id="KW-1185">Reference proteome</keyword>
<dbReference type="KEGG" id="aten:116298053"/>
<keyword evidence="4" id="KW-0175">Coiled coil</keyword>
<accession>A0A6P8IAK5</accession>
<feature type="compositionally biased region" description="Acidic residues" evidence="5">
    <location>
        <begin position="85"/>
        <end position="96"/>
    </location>
</feature>
<dbReference type="PANTHER" id="PTHR19848:SF8">
    <property type="entry name" value="F-BOX AND WD REPEAT DOMAIN CONTAINING 7"/>
    <property type="match status" value="1"/>
</dbReference>
<evidence type="ECO:0000256" key="5">
    <source>
        <dbReference type="SAM" id="MobiDB-lite"/>
    </source>
</evidence>
<dbReference type="RefSeq" id="XP_031562257.1">
    <property type="nucleotide sequence ID" value="XM_031706397.1"/>
</dbReference>
<sequence>MADDKTLSVEIRKLRKKLRQIEHLDQLDRELTDEEYLKVKKKDQVRKELQKLVAQREKILKDVRKMELAAQISLTKSEQNPTAGNDEEEGEEDDRIEEERQLIDSRLQHESAAEGGSDDNYSEEIAPRKSDVNADNFVAQTAVTVPSSSSTTPASTSAAASSSSASSLSTAAAASSVSQSSTKTSSSKSSFTSLPSSSTTKSSKKPTALSKVQQEWKNASFNVQVLEGHNDNITDVDCGETVIISGSRDTMLKVWDADTGHELRSMGGHTGTVTAVKLVPNLAINLSEDAVTSRSNALQHMAITGSKDCSIRLWSLGDGQMRRSIYTYSSVECLDYNKENIASGSEGGKVELWDVNTGDNVRSTISHEDIVTCIKFQDDNRVVSSSVTGVVKVWDIRDRSSSPVFSTESSDVPYKKREIRCLATNGNSIYWGDDGANVKVLELASGKLRKLRNHTTDFGSTNAILATDSCLISAGYNIDKGNGYMNVRSLPDEQYLATINDNNTSCITCMSRAQVNKEGQALNRLCTGGAEMKMWNQLPLNRVKKRTRTESDDGFITAKHVRRYSLPDVSDTEDSDDDDDDNDVHNSYEDEHDGDDEDATPSGSWCTIS</sequence>
<feature type="coiled-coil region" evidence="4">
    <location>
        <begin position="42"/>
        <end position="69"/>
    </location>
</feature>
<dbReference type="SUPFAM" id="SSF50978">
    <property type="entry name" value="WD40 repeat-like"/>
    <property type="match status" value="1"/>
</dbReference>
<dbReference type="Gene3D" id="2.130.10.10">
    <property type="entry name" value="YVTN repeat-like/Quinoprotein amine dehydrogenase"/>
    <property type="match status" value="2"/>
</dbReference>
<dbReference type="InParanoid" id="A0A6P8IAK5"/>
<dbReference type="Pfam" id="PF00400">
    <property type="entry name" value="WD40"/>
    <property type="match status" value="3"/>
</dbReference>
<dbReference type="PROSITE" id="PS50294">
    <property type="entry name" value="WD_REPEATS_REGION"/>
    <property type="match status" value="2"/>
</dbReference>
<dbReference type="PRINTS" id="PR00320">
    <property type="entry name" value="GPROTEINBRPT"/>
</dbReference>
<dbReference type="Proteomes" id="UP000515163">
    <property type="component" value="Unplaced"/>
</dbReference>
<dbReference type="InterPro" id="IPR036322">
    <property type="entry name" value="WD40_repeat_dom_sf"/>
</dbReference>
<dbReference type="InterPro" id="IPR019775">
    <property type="entry name" value="WD40_repeat_CS"/>
</dbReference>
<dbReference type="OrthoDB" id="190105at2759"/>
<dbReference type="InterPro" id="IPR001680">
    <property type="entry name" value="WD40_rpt"/>
</dbReference>
<feature type="region of interest" description="Disordered" evidence="5">
    <location>
        <begin position="566"/>
        <end position="609"/>
    </location>
</feature>
<dbReference type="SMART" id="SM00320">
    <property type="entry name" value="WD40"/>
    <property type="match status" value="5"/>
</dbReference>
<feature type="compositionally biased region" description="Acidic residues" evidence="5">
    <location>
        <begin position="570"/>
        <end position="582"/>
    </location>
</feature>
<dbReference type="InterPro" id="IPR015943">
    <property type="entry name" value="WD40/YVTN_repeat-like_dom_sf"/>
</dbReference>
<feature type="compositionally biased region" description="Low complexity" evidence="5">
    <location>
        <begin position="138"/>
        <end position="211"/>
    </location>
</feature>
<dbReference type="PROSITE" id="PS50082">
    <property type="entry name" value="WD_REPEATS_2"/>
    <property type="match status" value="3"/>
</dbReference>
<feature type="compositionally biased region" description="Polar residues" evidence="5">
    <location>
        <begin position="72"/>
        <end position="83"/>
    </location>
</feature>
<gene>
    <name evidence="7" type="primary">LOC116298053</name>
</gene>
<evidence type="ECO:0000256" key="2">
    <source>
        <dbReference type="ARBA" id="ARBA00022737"/>
    </source>
</evidence>
<dbReference type="InterPro" id="IPR020472">
    <property type="entry name" value="WD40_PAC1"/>
</dbReference>
<feature type="repeat" description="WD" evidence="3">
    <location>
        <begin position="364"/>
        <end position="404"/>
    </location>
</feature>
<proteinExistence type="predicted"/>
<evidence type="ECO:0000256" key="1">
    <source>
        <dbReference type="ARBA" id="ARBA00022574"/>
    </source>
</evidence>